<dbReference type="NCBIfam" id="TIGR02227">
    <property type="entry name" value="sigpep_I_bact"/>
    <property type="match status" value="1"/>
</dbReference>
<keyword evidence="7" id="KW-0812">Transmembrane</keyword>
<gene>
    <name evidence="9" type="primary">lepB</name>
    <name evidence="9" type="ORF">C0189_01170</name>
</gene>
<reference evidence="9 10" key="1">
    <citation type="submission" date="2018-01" db="EMBL/GenBank/DDBJ databases">
        <title>Metagenomic assembled genomes from two thermal pools in the Uzon Caldera, Kamchatka, Russia.</title>
        <authorList>
            <person name="Wilkins L."/>
            <person name="Ettinger C."/>
        </authorList>
    </citation>
    <scope>NUCLEOTIDE SEQUENCE [LARGE SCALE GENOMIC DNA]</scope>
    <source>
        <strain evidence="9">ZAV-07</strain>
    </source>
</reference>
<protein>
    <recommendedName>
        <fullName evidence="4 7">Signal peptidase I</fullName>
        <ecNumber evidence="3 7">3.4.21.89</ecNumber>
    </recommendedName>
</protein>
<dbReference type="InterPro" id="IPR019533">
    <property type="entry name" value="Peptidase_S26"/>
</dbReference>
<dbReference type="CDD" id="cd06530">
    <property type="entry name" value="S26_SPase_I"/>
    <property type="match status" value="1"/>
</dbReference>
<evidence type="ECO:0000256" key="1">
    <source>
        <dbReference type="ARBA" id="ARBA00000677"/>
    </source>
</evidence>
<feature type="transmembrane region" description="Helical" evidence="7">
    <location>
        <begin position="12"/>
        <end position="30"/>
    </location>
</feature>
<dbReference type="GO" id="GO:0004252">
    <property type="term" value="F:serine-type endopeptidase activity"/>
    <property type="evidence" value="ECO:0007669"/>
    <property type="project" value="InterPro"/>
</dbReference>
<evidence type="ECO:0000256" key="4">
    <source>
        <dbReference type="ARBA" id="ARBA00019232"/>
    </source>
</evidence>
<keyword evidence="7" id="KW-1133">Transmembrane helix</keyword>
<feature type="domain" description="Peptidase S26" evidence="8">
    <location>
        <begin position="9"/>
        <end position="161"/>
    </location>
</feature>
<accession>A0A2J6WFK9</accession>
<feature type="active site" evidence="6">
    <location>
        <position position="39"/>
    </location>
</feature>
<dbReference type="Proteomes" id="UP000237040">
    <property type="component" value="Unassembled WGS sequence"/>
</dbReference>
<comment type="catalytic activity">
    <reaction evidence="1 7">
        <text>Cleavage of hydrophobic, N-terminal signal or leader sequences from secreted and periplasmic proteins.</text>
        <dbReference type="EC" id="3.4.21.89"/>
    </reaction>
</comment>
<dbReference type="GO" id="GO:0016020">
    <property type="term" value="C:membrane"/>
    <property type="evidence" value="ECO:0007669"/>
    <property type="project" value="UniProtKB-SubCell"/>
</dbReference>
<name>A0A2J6WFK9_9BACT</name>
<keyword evidence="7" id="KW-0645">Protease</keyword>
<dbReference type="AlphaFoldDB" id="A0A2J6WFK9"/>
<comment type="caution">
    <text evidence="9">The sequence shown here is derived from an EMBL/GenBank/DDBJ whole genome shotgun (WGS) entry which is preliminary data.</text>
</comment>
<keyword evidence="7" id="KW-0472">Membrane</keyword>
<dbReference type="InterPro" id="IPR036286">
    <property type="entry name" value="LexA/Signal_pep-like_sf"/>
</dbReference>
<proteinExistence type="inferred from homology"/>
<dbReference type="PRINTS" id="PR00727">
    <property type="entry name" value="LEADERPTASE"/>
</dbReference>
<keyword evidence="5 7" id="KW-0378">Hydrolase</keyword>
<dbReference type="SUPFAM" id="SSF51306">
    <property type="entry name" value="LexA/Signal peptidase"/>
    <property type="match status" value="1"/>
</dbReference>
<dbReference type="GO" id="GO:0009003">
    <property type="term" value="F:signal peptidase activity"/>
    <property type="evidence" value="ECO:0007669"/>
    <property type="project" value="UniProtKB-EC"/>
</dbReference>
<feature type="active site" evidence="6">
    <location>
        <position position="82"/>
    </location>
</feature>
<dbReference type="InterPro" id="IPR019758">
    <property type="entry name" value="Pept_S26A_signal_pept_1_CS"/>
</dbReference>
<dbReference type="PANTHER" id="PTHR43390">
    <property type="entry name" value="SIGNAL PEPTIDASE I"/>
    <property type="match status" value="1"/>
</dbReference>
<dbReference type="PROSITE" id="PS00760">
    <property type="entry name" value="SPASE_I_2"/>
    <property type="match status" value="1"/>
</dbReference>
<dbReference type="Gene3D" id="2.10.109.10">
    <property type="entry name" value="Umud Fragment, subunit A"/>
    <property type="match status" value="1"/>
</dbReference>
<dbReference type="InterPro" id="IPR019757">
    <property type="entry name" value="Pept_S26A_signal_pept_1_Lys-AS"/>
</dbReference>
<organism evidence="9 10">
    <name type="scientific">Caldisericum exile</name>
    <dbReference type="NCBI Taxonomy" id="693075"/>
    <lineage>
        <taxon>Bacteria</taxon>
        <taxon>Pseudomonadati</taxon>
        <taxon>Caldisericota/Cryosericota group</taxon>
        <taxon>Caldisericota</taxon>
        <taxon>Caldisericia</taxon>
        <taxon>Caldisericales</taxon>
        <taxon>Caldisericaceae</taxon>
        <taxon>Caldisericum</taxon>
    </lineage>
</organism>
<dbReference type="InterPro" id="IPR000223">
    <property type="entry name" value="Pept_S26A_signal_pept_1"/>
</dbReference>
<comment type="similarity">
    <text evidence="2 7">Belongs to the peptidase S26 family.</text>
</comment>
<evidence type="ECO:0000256" key="6">
    <source>
        <dbReference type="PIRSR" id="PIRSR600223-1"/>
    </source>
</evidence>
<dbReference type="PANTHER" id="PTHR43390:SF1">
    <property type="entry name" value="CHLOROPLAST PROCESSING PEPTIDASE"/>
    <property type="match status" value="1"/>
</dbReference>
<dbReference type="Pfam" id="PF10502">
    <property type="entry name" value="Peptidase_S26"/>
    <property type="match status" value="1"/>
</dbReference>
<dbReference type="GO" id="GO:0006465">
    <property type="term" value="P:signal peptide processing"/>
    <property type="evidence" value="ECO:0007669"/>
    <property type="project" value="InterPro"/>
</dbReference>
<evidence type="ECO:0000259" key="8">
    <source>
        <dbReference type="Pfam" id="PF10502"/>
    </source>
</evidence>
<evidence type="ECO:0000313" key="10">
    <source>
        <dbReference type="Proteomes" id="UP000237040"/>
    </source>
</evidence>
<evidence type="ECO:0000256" key="3">
    <source>
        <dbReference type="ARBA" id="ARBA00013208"/>
    </source>
</evidence>
<sequence>MSDFNKELRSWIILILIAFLISFLLRTYVIQPFRVQMTSMVATLEPGDLVLVEKVTYRFSKPHRGDVVVFIPPNSPNDRYIKRVIGLPGETISIKNGTVYIDHKPLHEPYLNSPMRDMEPVKVPSDSVFVMGDNRSVSLDSRYFGPIKISSIIGRAILVYWPINHFQFLLAYSGEHP</sequence>
<dbReference type="EMBL" id="PNIL01000018">
    <property type="protein sequence ID" value="PMP68506.1"/>
    <property type="molecule type" value="Genomic_DNA"/>
</dbReference>
<evidence type="ECO:0000256" key="7">
    <source>
        <dbReference type="RuleBase" id="RU362042"/>
    </source>
</evidence>
<evidence type="ECO:0000256" key="5">
    <source>
        <dbReference type="ARBA" id="ARBA00022801"/>
    </source>
</evidence>
<dbReference type="EC" id="3.4.21.89" evidence="3 7"/>
<evidence type="ECO:0000256" key="2">
    <source>
        <dbReference type="ARBA" id="ARBA00009370"/>
    </source>
</evidence>
<evidence type="ECO:0000313" key="9">
    <source>
        <dbReference type="EMBL" id="PMP68506.1"/>
    </source>
</evidence>
<comment type="subcellular location">
    <subcellularLocation>
        <location evidence="7">Membrane</location>
        <topology evidence="7">Single-pass type II membrane protein</topology>
    </subcellularLocation>
</comment>
<dbReference type="PROSITE" id="PS00761">
    <property type="entry name" value="SPASE_I_3"/>
    <property type="match status" value="1"/>
</dbReference>